<gene>
    <name evidence="1" type="ORF">TRFO_09667</name>
</gene>
<proteinExistence type="predicted"/>
<sequence length="257" mass="30722">MFTHVSLLKSQIEALSKLQTSLLSVIECNEHVYEEMNQKLYEMFDRFDFKNNFWIYEGFLQMLSYFSVIKSTNLRIYDRIKPILNELIMNHEMKDTFKVSTIYGIFEKNLTLLLYLYEIHFLDFTMIELQAKKSFDSFFFFLPEIKSENMDLYEKLVIHYQHSHEEVLKYCQDNINPKFWDNRKFGHSPELLAKIIMDDDLDSFIDYISKTADFDLNSRVNDSISEYIRDIKNLYDDVDLTGISLIEYSMAFLNISG</sequence>
<evidence type="ECO:0000313" key="2">
    <source>
        <dbReference type="Proteomes" id="UP000179807"/>
    </source>
</evidence>
<reference evidence="1" key="1">
    <citation type="submission" date="2016-10" db="EMBL/GenBank/DDBJ databases">
        <authorList>
            <person name="Benchimol M."/>
            <person name="Almeida L.G."/>
            <person name="Vasconcelos A.T."/>
            <person name="Perreira-Neves A."/>
            <person name="Rosa I.A."/>
            <person name="Tasca T."/>
            <person name="Bogo M.R."/>
            <person name="de Souza W."/>
        </authorList>
    </citation>
    <scope>NUCLEOTIDE SEQUENCE [LARGE SCALE GENOMIC DNA]</scope>
    <source>
        <strain evidence="1">K</strain>
    </source>
</reference>
<dbReference type="RefSeq" id="XP_068350238.1">
    <property type="nucleotide sequence ID" value="XM_068494985.1"/>
</dbReference>
<dbReference type="Proteomes" id="UP000179807">
    <property type="component" value="Unassembled WGS sequence"/>
</dbReference>
<keyword evidence="2" id="KW-1185">Reference proteome</keyword>
<dbReference type="VEuPathDB" id="TrichDB:TRFO_09667"/>
<name>A0A1J4JHX1_9EUKA</name>
<evidence type="ECO:0000313" key="1">
    <source>
        <dbReference type="EMBL" id="OHS97101.1"/>
    </source>
</evidence>
<accession>A0A1J4JHX1</accession>
<dbReference type="EMBL" id="MLAK01001137">
    <property type="protein sequence ID" value="OHS97101.1"/>
    <property type="molecule type" value="Genomic_DNA"/>
</dbReference>
<dbReference type="AlphaFoldDB" id="A0A1J4JHX1"/>
<evidence type="ECO:0008006" key="3">
    <source>
        <dbReference type="Google" id="ProtNLM"/>
    </source>
</evidence>
<dbReference type="GeneID" id="94829689"/>
<organism evidence="1 2">
    <name type="scientific">Tritrichomonas foetus</name>
    <dbReference type="NCBI Taxonomy" id="1144522"/>
    <lineage>
        <taxon>Eukaryota</taxon>
        <taxon>Metamonada</taxon>
        <taxon>Parabasalia</taxon>
        <taxon>Tritrichomonadida</taxon>
        <taxon>Tritrichomonadidae</taxon>
        <taxon>Tritrichomonas</taxon>
    </lineage>
</organism>
<protein>
    <recommendedName>
        <fullName evidence="3">DUF3447 domain-containing protein</fullName>
    </recommendedName>
</protein>
<comment type="caution">
    <text evidence="1">The sequence shown here is derived from an EMBL/GenBank/DDBJ whole genome shotgun (WGS) entry which is preliminary data.</text>
</comment>